<reference evidence="2" key="1">
    <citation type="journal article" date="2016" name="Nat. Biotechnol.">
        <title>Sequencing wild and cultivated cassava and related species reveals extensive interspecific hybridization and genetic diversity.</title>
        <authorList>
            <person name="Bredeson J.V."/>
            <person name="Lyons J.B."/>
            <person name="Prochnik S.E."/>
            <person name="Wu G.A."/>
            <person name="Ha C.M."/>
            <person name="Edsinger-Gonzales E."/>
            <person name="Grimwood J."/>
            <person name="Schmutz J."/>
            <person name="Rabbi I.Y."/>
            <person name="Egesi C."/>
            <person name="Nauluvula P."/>
            <person name="Lebot V."/>
            <person name="Ndunguru J."/>
            <person name="Mkamilo G."/>
            <person name="Bart R.S."/>
            <person name="Setter T.L."/>
            <person name="Gleadow R.M."/>
            <person name="Kulakow P."/>
            <person name="Ferguson M.E."/>
            <person name="Rounsley S."/>
            <person name="Rokhsar D.S."/>
        </authorList>
    </citation>
    <scope>NUCLEOTIDE SEQUENCE [LARGE SCALE GENOMIC DNA]</scope>
    <source>
        <strain evidence="2">cv. AM560-2</strain>
    </source>
</reference>
<gene>
    <name evidence="1" type="ORF">MANES_09G064501v8</name>
</gene>
<dbReference type="Proteomes" id="UP000091857">
    <property type="component" value="Chromosome 9"/>
</dbReference>
<comment type="caution">
    <text evidence="1">The sequence shown here is derived from an EMBL/GenBank/DDBJ whole genome shotgun (WGS) entry which is preliminary data.</text>
</comment>
<proteinExistence type="predicted"/>
<evidence type="ECO:0000313" key="1">
    <source>
        <dbReference type="EMBL" id="KAG8647195.1"/>
    </source>
</evidence>
<evidence type="ECO:0000313" key="2">
    <source>
        <dbReference type="Proteomes" id="UP000091857"/>
    </source>
</evidence>
<accession>A0ACB7H5B3</accession>
<name>A0ACB7H5B3_MANES</name>
<organism evidence="1 2">
    <name type="scientific">Manihot esculenta</name>
    <name type="common">Cassava</name>
    <name type="synonym">Jatropha manihot</name>
    <dbReference type="NCBI Taxonomy" id="3983"/>
    <lineage>
        <taxon>Eukaryota</taxon>
        <taxon>Viridiplantae</taxon>
        <taxon>Streptophyta</taxon>
        <taxon>Embryophyta</taxon>
        <taxon>Tracheophyta</taxon>
        <taxon>Spermatophyta</taxon>
        <taxon>Magnoliopsida</taxon>
        <taxon>eudicotyledons</taxon>
        <taxon>Gunneridae</taxon>
        <taxon>Pentapetalae</taxon>
        <taxon>rosids</taxon>
        <taxon>fabids</taxon>
        <taxon>Malpighiales</taxon>
        <taxon>Euphorbiaceae</taxon>
        <taxon>Crotonoideae</taxon>
        <taxon>Manihoteae</taxon>
        <taxon>Manihot</taxon>
    </lineage>
</organism>
<keyword evidence="2" id="KW-1185">Reference proteome</keyword>
<dbReference type="EMBL" id="CM004395">
    <property type="protein sequence ID" value="KAG8647195.1"/>
    <property type="molecule type" value="Genomic_DNA"/>
</dbReference>
<sequence length="437" mass="48579">MDGSLFVAARTGDVGTLSNLLQEDNNPAALPESSKWTPLHIACLFRNVNFAREFLRRRPQFLKHKNPEGCTALHLASSIGNLEMVKMLLTFGCDDESMDRDNDGRNPLHHAVIKGSVEVVIELLRACPESALEVTAQKDTIFHLAVKHRVSVSDELFSRLLRGDYTDYLLNLSDKKDNTVLHLASIRKQTQIIRLLTERRPRLDVNAVNSSGLTPLDLLVVDPLNLKDMEIEGIMKSAGGIRLNQSHEQREHLKSIASGLLVMASLIAATSCQFAIFLQVGFWDTLSPATDGNITSISNSTHFRVSTSPGANATAAMQMPGNATASHNEKTRSYLFLAIFDGLAFMLSLCLIFLTLMPTSTNKFSRLKWLSSYLLTLLLMPFLIALFISMVSYRATDTPSTDNFIFNLFLPFLLCIIVLVLIPIVKVVGVNYRSVRR</sequence>
<protein>
    <submittedName>
        <fullName evidence="1">Uncharacterized protein</fullName>
    </submittedName>
</protein>